<organism evidence="2 3">
    <name type="scientific">Roseicyclus mahoneyensis</name>
    <dbReference type="NCBI Taxonomy" id="164332"/>
    <lineage>
        <taxon>Bacteria</taxon>
        <taxon>Pseudomonadati</taxon>
        <taxon>Pseudomonadota</taxon>
        <taxon>Alphaproteobacteria</taxon>
        <taxon>Rhodobacterales</taxon>
        <taxon>Roseobacteraceae</taxon>
        <taxon>Roseicyclus</taxon>
    </lineage>
</organism>
<evidence type="ECO:0000313" key="3">
    <source>
        <dbReference type="Proteomes" id="UP000245708"/>
    </source>
</evidence>
<proteinExistence type="predicted"/>
<dbReference type="InterPro" id="IPR036374">
    <property type="entry name" value="OxRdtase_Mopterin-bd_sf"/>
</dbReference>
<dbReference type="RefSeq" id="WP_245904215.1">
    <property type="nucleotide sequence ID" value="NZ_QGGW01000001.1"/>
</dbReference>
<comment type="caution">
    <text evidence="2">The sequence shown here is derived from an EMBL/GenBank/DDBJ whole genome shotgun (WGS) entry which is preliminary data.</text>
</comment>
<evidence type="ECO:0008006" key="4">
    <source>
        <dbReference type="Google" id="ProtNLM"/>
    </source>
</evidence>
<dbReference type="Gene3D" id="3.90.420.10">
    <property type="entry name" value="Oxidoreductase, molybdopterin-binding domain"/>
    <property type="match status" value="1"/>
</dbReference>
<keyword evidence="1" id="KW-0732">Signal</keyword>
<dbReference type="EMBL" id="QGGW01000001">
    <property type="protein sequence ID" value="PWK62954.1"/>
    <property type="molecule type" value="Genomic_DNA"/>
</dbReference>
<keyword evidence="3" id="KW-1185">Reference proteome</keyword>
<dbReference type="InterPro" id="IPR006311">
    <property type="entry name" value="TAT_signal"/>
</dbReference>
<evidence type="ECO:0000256" key="1">
    <source>
        <dbReference type="SAM" id="SignalP"/>
    </source>
</evidence>
<dbReference type="AlphaFoldDB" id="A0A316GPY0"/>
<feature type="chain" id="PRO_5016378323" description="Oxidoreductase molybdopterin-binding domain-containing protein" evidence="1">
    <location>
        <begin position="26"/>
        <end position="160"/>
    </location>
</feature>
<dbReference type="SUPFAM" id="SSF56524">
    <property type="entry name" value="Oxidoreductase molybdopterin-binding domain"/>
    <property type="match status" value="1"/>
</dbReference>
<accession>A0A316GPY0</accession>
<dbReference type="PROSITE" id="PS51318">
    <property type="entry name" value="TAT"/>
    <property type="match status" value="1"/>
</dbReference>
<sequence length="160" mass="16902">MIRRNFIKIAGAASAAALLGVPARADEVLLTITGNVTDGARAFTDADLLALPQISFETSTIWTDGVLRFSGPSVASVLEAAGAGPGDITFAAVNDYVVSMPRNVVEAGAPIIANRIGGEPFSRRDKGPLWIVFPYDSDARFRAESLYAYSVWQLVGLTVG</sequence>
<evidence type="ECO:0000313" key="2">
    <source>
        <dbReference type="EMBL" id="PWK62954.1"/>
    </source>
</evidence>
<gene>
    <name evidence="2" type="ORF">C7455_101995</name>
</gene>
<reference evidence="2 3" key="1">
    <citation type="submission" date="2018-05" db="EMBL/GenBank/DDBJ databases">
        <title>Genomic Encyclopedia of Type Strains, Phase IV (KMG-IV): sequencing the most valuable type-strain genomes for metagenomic binning, comparative biology and taxonomic classification.</title>
        <authorList>
            <person name="Goeker M."/>
        </authorList>
    </citation>
    <scope>NUCLEOTIDE SEQUENCE [LARGE SCALE GENOMIC DNA]</scope>
    <source>
        <strain evidence="2 3">DSM 16097</strain>
    </source>
</reference>
<feature type="signal peptide" evidence="1">
    <location>
        <begin position="1"/>
        <end position="25"/>
    </location>
</feature>
<dbReference type="Proteomes" id="UP000245708">
    <property type="component" value="Unassembled WGS sequence"/>
</dbReference>
<name>A0A316GPY0_9RHOB</name>
<protein>
    <recommendedName>
        <fullName evidence="4">Oxidoreductase molybdopterin-binding domain-containing protein</fullName>
    </recommendedName>
</protein>